<dbReference type="Pfam" id="PF13538">
    <property type="entry name" value="UvrD_C_2"/>
    <property type="match status" value="1"/>
</dbReference>
<keyword evidence="6" id="KW-1185">Reference proteome</keyword>
<dbReference type="AlphaFoldDB" id="L8JAP8"/>
<proteinExistence type="predicted"/>
<dbReference type="CDD" id="cd18809">
    <property type="entry name" value="SF1_C_RecD"/>
    <property type="match status" value="1"/>
</dbReference>
<dbReference type="InterPro" id="IPR050534">
    <property type="entry name" value="Coronavir_polyprotein_1ab"/>
</dbReference>
<dbReference type="EMBL" id="AMZO01000025">
    <property type="protein sequence ID" value="ELR64532.1"/>
    <property type="molecule type" value="Genomic_DNA"/>
</dbReference>
<dbReference type="Proteomes" id="UP000011134">
    <property type="component" value="Unassembled WGS sequence"/>
</dbReference>
<sequence>MSEIPKNIQYSADNPFVTGNVRMYFRITCVHYDERNDKCYVRGTVNKREMRNAYTAISSIKVNTTCFGLPSVPAKGEYWQAYGQVEYYTEEKYNSIKHIFHYKQPQSLEFMMPNTPEEVSEFVSKSGDFPMIGASRIFNIWDKYNDEALQIILDGDIGKLTAVDLMSEENAKTLVEGFKKYENLKYAAWFAKHRIPPMVQHSFFKMKAVMEIQDGEETKEVKMPPPPEVITDNPYQLTTLGMKFADIDKMALSTFNKPLDDKNRLVAAVNHVLSEDVVPRGHTFAYHSQIIARVAKVLDSTELAEQALVQSEKMLNFRRGENDTYHHGSLYLMERLIAERFSTLLKRKSEWTDEYPIKINTAMTEIPFRLAPKQVEAIFSALENEVSIISGGAGTGKTTVLRTVLRAFEELGYTIHGIALSGRAALRLFESIRIPTKTITRFLGDPDLRSEDAEGNPQKHLVVIDESSMVDTLNMSRIVTHTCPEVRFLIVGDDEQLAPIGAGKILYDLIQSDVVPCVELDQVQRQDESTGIPEYSRVIRSGKVPEELSFKNVHFHECREADIVDKCIEIYQHNRGRSQMISATRKTTWALNTNCQAIFNAYSPKLTYEYLGRTIDSNFRQFDPVIFTKNHIKFGIQNGLLGDLSSIQWDEAGYGWVKTQELEELISLSPQLITELQLAYSVTLHKAQGSQFPVVIVAMDNSGLIDRSWLYTAITRAEVEVHIVGTKAKFIQAIKSGHRGHERQTYLQELLHKALRRIKRKKMVRRIVKRV</sequence>
<dbReference type="Gene3D" id="1.10.10.2220">
    <property type="match status" value="1"/>
</dbReference>
<gene>
    <name evidence="5" type="ORF">C942_02345</name>
</gene>
<protein>
    <submittedName>
        <fullName evidence="5">RecD-like DNA helicase YrrC</fullName>
    </submittedName>
</protein>
<reference evidence="5 6" key="1">
    <citation type="submission" date="2012-12" db="EMBL/GenBank/DDBJ databases">
        <title>Genome Assembly of Photobacterium sp. AK15.</title>
        <authorList>
            <person name="Khatri I."/>
            <person name="Vaidya B."/>
            <person name="Srinivas T.N.R."/>
            <person name="Subramanian S."/>
            <person name="Pinnaka A."/>
        </authorList>
    </citation>
    <scope>NUCLEOTIDE SEQUENCE [LARGE SCALE GENOMIC DNA]</scope>
    <source>
        <strain evidence="5 6">AK15</strain>
    </source>
</reference>
<dbReference type="PATRIC" id="fig|1056511.3.peg.3420"/>
<dbReference type="InterPro" id="IPR029493">
    <property type="entry name" value="RecD2-like_HHH"/>
</dbReference>
<dbReference type="PANTHER" id="PTHR43788:SF6">
    <property type="entry name" value="DNA HELICASE B"/>
    <property type="match status" value="1"/>
</dbReference>
<evidence type="ECO:0000313" key="5">
    <source>
        <dbReference type="EMBL" id="ELR64532.1"/>
    </source>
</evidence>
<dbReference type="Gene3D" id="2.30.30.940">
    <property type="match status" value="1"/>
</dbReference>
<dbReference type="CDD" id="cd17933">
    <property type="entry name" value="DEXSc_RecD-like"/>
    <property type="match status" value="1"/>
</dbReference>
<evidence type="ECO:0000256" key="1">
    <source>
        <dbReference type="ARBA" id="ARBA00022741"/>
    </source>
</evidence>
<evidence type="ECO:0000259" key="4">
    <source>
        <dbReference type="Pfam" id="PF14490"/>
    </source>
</evidence>
<dbReference type="Pfam" id="PF14490">
    <property type="entry name" value="HHH_RecD2"/>
    <property type="match status" value="1"/>
</dbReference>
<dbReference type="Gene3D" id="3.40.50.300">
    <property type="entry name" value="P-loop containing nucleotide triphosphate hydrolases"/>
    <property type="match status" value="2"/>
</dbReference>
<dbReference type="PANTHER" id="PTHR43788">
    <property type="entry name" value="DNA2/NAM7 HELICASE FAMILY MEMBER"/>
    <property type="match status" value="1"/>
</dbReference>
<dbReference type="GO" id="GO:0003678">
    <property type="term" value="F:DNA helicase activity"/>
    <property type="evidence" value="ECO:0007669"/>
    <property type="project" value="UniProtKB-ARBA"/>
</dbReference>
<keyword evidence="2" id="KW-0067">ATP-binding</keyword>
<accession>L8JAP8</accession>
<feature type="domain" description="ATP-dependent RecD2 DNA helicase-like helix-hairpin-helix" evidence="4">
    <location>
        <begin position="228"/>
        <end position="284"/>
    </location>
</feature>
<dbReference type="InterPro" id="IPR027417">
    <property type="entry name" value="P-loop_NTPase"/>
</dbReference>
<dbReference type="RefSeq" id="WP_007467815.1">
    <property type="nucleotide sequence ID" value="NZ_AMZO01000025.1"/>
</dbReference>
<dbReference type="InterPro" id="IPR027785">
    <property type="entry name" value="UvrD-like_helicase_C"/>
</dbReference>
<keyword evidence="5" id="KW-0378">Hydrolase</keyword>
<feature type="domain" description="UvrD-like helicase C-terminal" evidence="3">
    <location>
        <begin position="679"/>
        <end position="724"/>
    </location>
</feature>
<keyword evidence="5" id="KW-0347">Helicase</keyword>
<evidence type="ECO:0000313" key="6">
    <source>
        <dbReference type="Proteomes" id="UP000011134"/>
    </source>
</evidence>
<dbReference type="Pfam" id="PF13604">
    <property type="entry name" value="AAA_30"/>
    <property type="match status" value="1"/>
</dbReference>
<dbReference type="OrthoDB" id="9763659at2"/>
<evidence type="ECO:0000256" key="2">
    <source>
        <dbReference type="ARBA" id="ARBA00022840"/>
    </source>
</evidence>
<comment type="caution">
    <text evidence="5">The sequence shown here is derived from an EMBL/GenBank/DDBJ whole genome shotgun (WGS) entry which is preliminary data.</text>
</comment>
<name>L8JAP8_9GAMM</name>
<dbReference type="GO" id="GO:0005524">
    <property type="term" value="F:ATP binding"/>
    <property type="evidence" value="ECO:0007669"/>
    <property type="project" value="UniProtKB-KW"/>
</dbReference>
<keyword evidence="1" id="KW-0547">Nucleotide-binding</keyword>
<organism evidence="5 6">
    <name type="scientific">Photobacterium marinum</name>
    <dbReference type="NCBI Taxonomy" id="1056511"/>
    <lineage>
        <taxon>Bacteria</taxon>
        <taxon>Pseudomonadati</taxon>
        <taxon>Pseudomonadota</taxon>
        <taxon>Gammaproteobacteria</taxon>
        <taxon>Vibrionales</taxon>
        <taxon>Vibrionaceae</taxon>
        <taxon>Photobacterium</taxon>
    </lineage>
</organism>
<evidence type="ECO:0000259" key="3">
    <source>
        <dbReference type="Pfam" id="PF13538"/>
    </source>
</evidence>
<dbReference type="SUPFAM" id="SSF52540">
    <property type="entry name" value="P-loop containing nucleoside triphosphate hydrolases"/>
    <property type="match status" value="1"/>
</dbReference>